<dbReference type="PROSITE" id="PS51645">
    <property type="entry name" value="PHR_CRY_ALPHA_BETA"/>
    <property type="match status" value="1"/>
</dbReference>
<keyword evidence="14" id="KW-1185">Reference proteome</keyword>
<dbReference type="AlphaFoldDB" id="A0A2U2DQ97"/>
<evidence type="ECO:0000313" key="13">
    <source>
        <dbReference type="EMBL" id="PWE55477.1"/>
    </source>
</evidence>
<dbReference type="GO" id="GO:0003904">
    <property type="term" value="F:deoxyribodipyrimidine photo-lyase activity"/>
    <property type="evidence" value="ECO:0007669"/>
    <property type="project" value="UniProtKB-EC"/>
</dbReference>
<feature type="binding site" evidence="8">
    <location>
        <position position="236"/>
    </location>
    <ligand>
        <name>FAD</name>
        <dbReference type="ChEBI" id="CHEBI:57692"/>
    </ligand>
</feature>
<proteinExistence type="inferred from homology"/>
<sequence length="487" mass="54720">MIRGLSLSAQVSSAVLLWFRKDLRLDDNLALVSATRAGQPVVPVYIWDADDRQAGSLGSAQDWWLHHSLAALDDRLRALGSRLVIRKGKALPQLQDLCRQTGARKIICNHRRDPPAASIDRAVSAALAEDGIETESHAGQLLHDPARLLTGSGGPYRVYTPFWKTLERCGEPREPVDAPESLEAPSSWPDSETLKSLGLLPQKPDWASAFPEVWTPGEAAALEKLETFLEDGLDGYETGRDFPARPATSLLSPHLAMGEISPYRIWHATRGRNVSGGDLVRFRKELAWREFCYHLLFHFPNLADKNWNSRFDHLRWHGDETAFRRWTEGKTGYPIVDAGMRQLWRHGFMHNRVRMIAASFLVKDLMIDWREGERWFRETLVDADRASNSANWQWVAGTGADASPFFRIFNPILQGEKFDPEGTYVRQFVPELAGLDDKYIHRPFEAPAKALEKAGIALGETYPQPIVDHGKARTAALAAYGALKDQS</sequence>
<organism evidence="13 14">
    <name type="scientific">Metarhizobium album</name>
    <dbReference type="NCBI Taxonomy" id="2182425"/>
    <lineage>
        <taxon>Bacteria</taxon>
        <taxon>Pseudomonadati</taxon>
        <taxon>Pseudomonadota</taxon>
        <taxon>Alphaproteobacteria</taxon>
        <taxon>Hyphomicrobiales</taxon>
        <taxon>Rhizobiaceae</taxon>
        <taxon>Metarhizobium</taxon>
    </lineage>
</organism>
<keyword evidence="5 8" id="KW-0274">FAD</keyword>
<dbReference type="SUPFAM" id="SSF52425">
    <property type="entry name" value="Cryptochrome/photolyase, N-terminal domain"/>
    <property type="match status" value="1"/>
</dbReference>
<dbReference type="GO" id="GO:0009416">
    <property type="term" value="P:response to light stimulus"/>
    <property type="evidence" value="ECO:0007669"/>
    <property type="project" value="TreeGrafter"/>
</dbReference>
<feature type="binding site" evidence="8">
    <location>
        <begin position="248"/>
        <end position="252"/>
    </location>
    <ligand>
        <name>FAD</name>
        <dbReference type="ChEBI" id="CHEBI:57692"/>
    </ligand>
</feature>
<evidence type="ECO:0000256" key="10">
    <source>
        <dbReference type="RuleBase" id="RU004182"/>
    </source>
</evidence>
<dbReference type="PRINTS" id="PR00147">
    <property type="entry name" value="DNAPHOTLYASE"/>
</dbReference>
<dbReference type="Pfam" id="PF03441">
    <property type="entry name" value="FAD_binding_7"/>
    <property type="match status" value="1"/>
</dbReference>
<evidence type="ECO:0000256" key="8">
    <source>
        <dbReference type="PIRSR" id="PIRSR602081-1"/>
    </source>
</evidence>
<dbReference type="EC" id="4.1.99.3" evidence="2"/>
<accession>A0A2U2DQ97</accession>
<gene>
    <name evidence="13" type="ORF">DEM27_15610</name>
</gene>
<evidence type="ECO:0000256" key="2">
    <source>
        <dbReference type="ARBA" id="ARBA00013149"/>
    </source>
</evidence>
<dbReference type="InterPro" id="IPR036155">
    <property type="entry name" value="Crypto/Photolyase_N_sf"/>
</dbReference>
<feature type="binding site" evidence="8">
    <location>
        <begin position="382"/>
        <end position="384"/>
    </location>
    <ligand>
        <name>FAD</name>
        <dbReference type="ChEBI" id="CHEBI:57692"/>
    </ligand>
</feature>
<feature type="site" description="Electron transfer via tryptophanyl radical" evidence="9">
    <location>
        <position position="392"/>
    </location>
</feature>
<evidence type="ECO:0000259" key="12">
    <source>
        <dbReference type="PROSITE" id="PS51645"/>
    </source>
</evidence>
<dbReference type="InterPro" id="IPR018394">
    <property type="entry name" value="DNA_photolyase_1_CS_C"/>
</dbReference>
<evidence type="ECO:0000256" key="3">
    <source>
        <dbReference type="ARBA" id="ARBA00014046"/>
    </source>
</evidence>
<dbReference type="InterPro" id="IPR014729">
    <property type="entry name" value="Rossmann-like_a/b/a_fold"/>
</dbReference>
<comment type="cofactor">
    <cofactor evidence="8">
        <name>FAD</name>
        <dbReference type="ChEBI" id="CHEBI:57692"/>
    </cofactor>
    <text evidence="8">Binds 1 FAD per subunit.</text>
</comment>
<dbReference type="Proteomes" id="UP000245252">
    <property type="component" value="Unassembled WGS sequence"/>
</dbReference>
<dbReference type="Pfam" id="PF00875">
    <property type="entry name" value="DNA_photolyase"/>
    <property type="match status" value="1"/>
</dbReference>
<feature type="domain" description="Photolyase/cryptochrome alpha/beta" evidence="12">
    <location>
        <begin position="13"/>
        <end position="142"/>
    </location>
</feature>
<evidence type="ECO:0000256" key="6">
    <source>
        <dbReference type="ARBA" id="ARBA00022991"/>
    </source>
</evidence>
<feature type="region of interest" description="Disordered" evidence="11">
    <location>
        <begin position="170"/>
        <end position="194"/>
    </location>
</feature>
<dbReference type="Gene3D" id="3.40.50.620">
    <property type="entry name" value="HUPs"/>
    <property type="match status" value="1"/>
</dbReference>
<comment type="similarity">
    <text evidence="10">Belongs to the DNA photolyase family.</text>
</comment>
<comment type="catalytic activity">
    <reaction evidence="7">
        <text>cyclobutadipyrimidine (in DNA) = 2 pyrimidine residues (in DNA).</text>
        <dbReference type="EC" id="4.1.99.3"/>
    </reaction>
</comment>
<dbReference type="PROSITE" id="PS00691">
    <property type="entry name" value="DNA_PHOTOLYASES_1_2"/>
    <property type="match status" value="1"/>
</dbReference>
<dbReference type="FunFam" id="1.10.579.10:FF:000003">
    <property type="entry name" value="Deoxyribodipyrimidine photo-lyase"/>
    <property type="match status" value="1"/>
</dbReference>
<dbReference type="Gene3D" id="1.25.40.80">
    <property type="match status" value="1"/>
</dbReference>
<dbReference type="PANTHER" id="PTHR11455">
    <property type="entry name" value="CRYPTOCHROME"/>
    <property type="match status" value="1"/>
</dbReference>
<dbReference type="InterPro" id="IPR036134">
    <property type="entry name" value="Crypto/Photolyase_FAD-like_sf"/>
</dbReference>
<feature type="site" description="Electron transfer via tryptophanyl radical" evidence="9">
    <location>
        <position position="369"/>
    </location>
</feature>
<evidence type="ECO:0000256" key="5">
    <source>
        <dbReference type="ARBA" id="ARBA00022827"/>
    </source>
</evidence>
<name>A0A2U2DQ97_9HYPH</name>
<dbReference type="GO" id="GO:0003677">
    <property type="term" value="F:DNA binding"/>
    <property type="evidence" value="ECO:0007669"/>
    <property type="project" value="TreeGrafter"/>
</dbReference>
<evidence type="ECO:0000256" key="11">
    <source>
        <dbReference type="SAM" id="MobiDB-lite"/>
    </source>
</evidence>
<comment type="caution">
    <text evidence="13">The sequence shown here is derived from an EMBL/GenBank/DDBJ whole genome shotgun (WGS) entry which is preliminary data.</text>
</comment>
<comment type="cofactor">
    <cofactor evidence="1">
        <name>(6R)-5,10-methylene-5,6,7,8-tetrahydrofolate</name>
        <dbReference type="ChEBI" id="CHEBI:15636"/>
    </cofactor>
</comment>
<feature type="binding site" evidence="8">
    <location>
        <position position="282"/>
    </location>
    <ligand>
        <name>FAD</name>
        <dbReference type="ChEBI" id="CHEBI:57692"/>
    </ligand>
</feature>
<dbReference type="PANTHER" id="PTHR11455:SF9">
    <property type="entry name" value="CRYPTOCHROME CIRCADIAN CLOCK 5 ISOFORM X1"/>
    <property type="match status" value="1"/>
</dbReference>
<dbReference type="GO" id="GO:0071949">
    <property type="term" value="F:FAD binding"/>
    <property type="evidence" value="ECO:0007669"/>
    <property type="project" value="TreeGrafter"/>
</dbReference>
<evidence type="ECO:0000256" key="1">
    <source>
        <dbReference type="ARBA" id="ARBA00001932"/>
    </source>
</evidence>
<protein>
    <recommendedName>
        <fullName evidence="3">Deoxyribodipyrimidine photo-lyase</fullName>
        <ecNumber evidence="2">4.1.99.3</ecNumber>
    </recommendedName>
</protein>
<dbReference type="Gene3D" id="1.10.579.10">
    <property type="entry name" value="DNA Cyclobutane Dipyrimidine Photolyase, subunit A, domain 3"/>
    <property type="match status" value="1"/>
</dbReference>
<evidence type="ECO:0000256" key="4">
    <source>
        <dbReference type="ARBA" id="ARBA00022630"/>
    </source>
</evidence>
<dbReference type="InterPro" id="IPR005101">
    <property type="entry name" value="Cryptochr/Photolyase_FAD-bd"/>
</dbReference>
<keyword evidence="6 10" id="KW-0157">Chromophore</keyword>
<evidence type="ECO:0000256" key="9">
    <source>
        <dbReference type="PIRSR" id="PIRSR602081-2"/>
    </source>
</evidence>
<dbReference type="GO" id="GO:0000719">
    <property type="term" value="P:photoreactive repair"/>
    <property type="evidence" value="ECO:0007669"/>
    <property type="project" value="UniProtKB-ARBA"/>
</dbReference>
<dbReference type="InterPro" id="IPR006050">
    <property type="entry name" value="DNA_photolyase_N"/>
</dbReference>
<keyword evidence="4 8" id="KW-0285">Flavoprotein</keyword>
<dbReference type="SUPFAM" id="SSF48173">
    <property type="entry name" value="Cryptochrome/photolyase FAD-binding domain"/>
    <property type="match status" value="1"/>
</dbReference>
<dbReference type="RefSeq" id="WP_109459176.1">
    <property type="nucleotide sequence ID" value="NZ_QFBC01000006.1"/>
</dbReference>
<feature type="site" description="Electron transfer via tryptophanyl radical" evidence="9">
    <location>
        <position position="316"/>
    </location>
</feature>
<keyword evidence="13" id="KW-0456">Lyase</keyword>
<dbReference type="PROSITE" id="PS00394">
    <property type="entry name" value="DNA_PHOTOLYASES_1_1"/>
    <property type="match status" value="1"/>
</dbReference>
<reference evidence="13 14" key="1">
    <citation type="submission" date="2018-05" db="EMBL/GenBank/DDBJ databases">
        <title>The draft genome of strain NS-104.</title>
        <authorList>
            <person name="Hang P."/>
            <person name="Jiang J."/>
        </authorList>
    </citation>
    <scope>NUCLEOTIDE SEQUENCE [LARGE SCALE GENOMIC DNA]</scope>
    <source>
        <strain evidence="13 14">NS-104</strain>
    </source>
</reference>
<dbReference type="EMBL" id="QFBC01000006">
    <property type="protein sequence ID" value="PWE55477.1"/>
    <property type="molecule type" value="Genomic_DNA"/>
</dbReference>
<dbReference type="OrthoDB" id="9772484at2"/>
<evidence type="ECO:0000256" key="7">
    <source>
        <dbReference type="ARBA" id="ARBA00033999"/>
    </source>
</evidence>
<evidence type="ECO:0000313" key="14">
    <source>
        <dbReference type="Proteomes" id="UP000245252"/>
    </source>
</evidence>
<dbReference type="InterPro" id="IPR002081">
    <property type="entry name" value="Cryptochrome/DNA_photolyase_1"/>
</dbReference>